<accession>A0A9D5QC31</accession>
<sequence length="631" mass="70190">MKKKVSFGERFRYAFDNVMSRGTGALIFWLVVITVIFVALVSGVLFLIRLAPGMGFDALVWKVLNMTIDPGTITGEDLGNWPYLLAMLGVTVAGIVLLSTLIGIVTTGIDTRLAALRKGRSRVIERNHTVILGWSEQVFATISEIVEANANQPRSSIVVLADKDKVEMEDEIRTKIPRTGRTKIICRTGTPIDTDDLRIARLETSRSVIILSPEHREPDSEVIKTILAITNNPDRRAEPYHIVAEIRDPRNLEVARMVAKDEAELLLASDLVARITAQTCRQTGLSVVYGELLDFEGDEIYFHRESEITGKTFGQALFCYESSAVIGIVPEDGEPKLNPAKDYVIKEGDQLIVIAEDDDTTKLSDISDYGIDAGAVAEGEPCQETPEKILILGWNWRAANIICQLDNYVPPTSSVLVVADTDKAGAVIESECRDLKNLEIAFRKGETTSRRLLDELDMGDFDHVVILCYSDKLSTQEADAETLITLLHLRDIAEKKGHTFSIVSEMLDERNRNLAEVTRVDDFIVSDKIISQMLSQVSENKALNKVFEEIFDPEGAEIYLKPASDYVKLGREVNFYTVIESARKRGEVAFGYKLGRFTNDAAKMYGVVVNPEKSEKITYAGDDRVIVLAED</sequence>
<protein>
    <submittedName>
        <fullName evidence="11">Potassium transporter TrkA</fullName>
    </submittedName>
</protein>
<dbReference type="InterPro" id="IPR044849">
    <property type="entry name" value="CASTOR/POLLUX/SYM8-like"/>
</dbReference>
<gene>
    <name evidence="11" type="ORF">GF359_03415</name>
</gene>
<name>A0A9D5QC31_UNCW3</name>
<dbReference type="GO" id="GO:0006813">
    <property type="term" value="P:potassium ion transport"/>
    <property type="evidence" value="ECO:0007669"/>
    <property type="project" value="InterPro"/>
</dbReference>
<evidence type="ECO:0000259" key="10">
    <source>
        <dbReference type="PROSITE" id="PS51202"/>
    </source>
</evidence>
<dbReference type="PROSITE" id="PS51201">
    <property type="entry name" value="RCK_N"/>
    <property type="match status" value="1"/>
</dbReference>
<dbReference type="Pfam" id="PF06241">
    <property type="entry name" value="Castor_Poll_mid"/>
    <property type="match status" value="1"/>
</dbReference>
<dbReference type="InterPro" id="IPR010420">
    <property type="entry name" value="CASTOR/POLLUX/SYM8_dom"/>
</dbReference>
<keyword evidence="4 8" id="KW-0812">Transmembrane</keyword>
<keyword evidence="6" id="KW-0406">Ion transport</keyword>
<dbReference type="InterPro" id="IPR006037">
    <property type="entry name" value="RCK_C"/>
</dbReference>
<evidence type="ECO:0000256" key="8">
    <source>
        <dbReference type="SAM" id="Phobius"/>
    </source>
</evidence>
<evidence type="ECO:0000256" key="7">
    <source>
        <dbReference type="ARBA" id="ARBA00023136"/>
    </source>
</evidence>
<dbReference type="Gene3D" id="3.40.50.720">
    <property type="entry name" value="NAD(P)-binding Rossmann-like Domain"/>
    <property type="match status" value="2"/>
</dbReference>
<feature type="domain" description="RCK N-terminal" evidence="9">
    <location>
        <begin position="126"/>
        <end position="265"/>
    </location>
</feature>
<feature type="transmembrane region" description="Helical" evidence="8">
    <location>
        <begin position="83"/>
        <end position="109"/>
    </location>
</feature>
<evidence type="ECO:0000313" key="11">
    <source>
        <dbReference type="EMBL" id="MBD3364243.1"/>
    </source>
</evidence>
<dbReference type="PROSITE" id="PS51202">
    <property type="entry name" value="RCK_C"/>
    <property type="match status" value="1"/>
</dbReference>
<dbReference type="GO" id="GO:0008324">
    <property type="term" value="F:monoatomic cation transmembrane transporter activity"/>
    <property type="evidence" value="ECO:0007669"/>
    <property type="project" value="InterPro"/>
</dbReference>
<dbReference type="EMBL" id="WJKJ01000107">
    <property type="protein sequence ID" value="MBD3364243.1"/>
    <property type="molecule type" value="Genomic_DNA"/>
</dbReference>
<evidence type="ECO:0000256" key="5">
    <source>
        <dbReference type="ARBA" id="ARBA00022989"/>
    </source>
</evidence>
<keyword evidence="5 8" id="KW-1133">Transmembrane helix</keyword>
<dbReference type="InterPro" id="IPR003148">
    <property type="entry name" value="RCK_N"/>
</dbReference>
<feature type="domain" description="RCK C-terminal" evidence="10">
    <location>
        <begin position="285"/>
        <end position="369"/>
    </location>
</feature>
<dbReference type="Proteomes" id="UP000630660">
    <property type="component" value="Unassembled WGS sequence"/>
</dbReference>
<dbReference type="AlphaFoldDB" id="A0A9D5QC31"/>
<evidence type="ECO:0000256" key="2">
    <source>
        <dbReference type="ARBA" id="ARBA00008577"/>
    </source>
</evidence>
<evidence type="ECO:0000256" key="4">
    <source>
        <dbReference type="ARBA" id="ARBA00022692"/>
    </source>
</evidence>
<keyword evidence="7 8" id="KW-0472">Membrane</keyword>
<organism evidence="11 12">
    <name type="scientific">candidate division WOR-3 bacterium</name>
    <dbReference type="NCBI Taxonomy" id="2052148"/>
    <lineage>
        <taxon>Bacteria</taxon>
        <taxon>Bacteria division WOR-3</taxon>
    </lineage>
</organism>
<evidence type="ECO:0000256" key="6">
    <source>
        <dbReference type="ARBA" id="ARBA00023065"/>
    </source>
</evidence>
<reference evidence="11" key="1">
    <citation type="submission" date="2019-11" db="EMBL/GenBank/DDBJ databases">
        <title>Microbial mats filling the niche in hypersaline microbial mats.</title>
        <authorList>
            <person name="Wong H.L."/>
            <person name="Macleod F.I."/>
            <person name="White R.A. III"/>
            <person name="Burns B.P."/>
        </authorList>
    </citation>
    <scope>NUCLEOTIDE SEQUENCE</scope>
    <source>
        <strain evidence="11">Bin_327</strain>
    </source>
</reference>
<proteinExistence type="inferred from homology"/>
<evidence type="ECO:0000256" key="3">
    <source>
        <dbReference type="ARBA" id="ARBA00022448"/>
    </source>
</evidence>
<comment type="subcellular location">
    <subcellularLocation>
        <location evidence="1">Endomembrane system</location>
        <topology evidence="1">Multi-pass membrane protein</topology>
    </subcellularLocation>
</comment>
<dbReference type="Gene3D" id="3.30.70.1450">
    <property type="entry name" value="Regulator of K+ conductance, C-terminal domain"/>
    <property type="match status" value="1"/>
</dbReference>
<dbReference type="PANTHER" id="PTHR31563">
    <property type="entry name" value="ION CHANNEL POLLUX-RELATED"/>
    <property type="match status" value="1"/>
</dbReference>
<dbReference type="InterPro" id="IPR036721">
    <property type="entry name" value="RCK_C_sf"/>
</dbReference>
<dbReference type="SUPFAM" id="SSF116726">
    <property type="entry name" value="TrkA C-terminal domain-like"/>
    <property type="match status" value="1"/>
</dbReference>
<feature type="transmembrane region" description="Helical" evidence="8">
    <location>
        <begin position="26"/>
        <end position="48"/>
    </location>
</feature>
<evidence type="ECO:0000259" key="9">
    <source>
        <dbReference type="PROSITE" id="PS51201"/>
    </source>
</evidence>
<comment type="similarity">
    <text evidence="2">Belongs to the castor/pollux (TC 1.A.1.23) family.</text>
</comment>
<dbReference type="GO" id="GO:0012505">
    <property type="term" value="C:endomembrane system"/>
    <property type="evidence" value="ECO:0007669"/>
    <property type="project" value="UniProtKB-SubCell"/>
</dbReference>
<keyword evidence="3" id="KW-0813">Transport</keyword>
<dbReference type="PANTHER" id="PTHR31563:SF10">
    <property type="entry name" value="ION CHANNEL POLLUX-RELATED"/>
    <property type="match status" value="1"/>
</dbReference>
<evidence type="ECO:0000313" key="12">
    <source>
        <dbReference type="Proteomes" id="UP000630660"/>
    </source>
</evidence>
<evidence type="ECO:0000256" key="1">
    <source>
        <dbReference type="ARBA" id="ARBA00004127"/>
    </source>
</evidence>
<comment type="caution">
    <text evidence="11">The sequence shown here is derived from an EMBL/GenBank/DDBJ whole genome shotgun (WGS) entry which is preliminary data.</text>
</comment>
<dbReference type="Pfam" id="PF22614">
    <property type="entry name" value="Slo-like_RCK"/>
    <property type="match status" value="1"/>
</dbReference>